<feature type="domain" description="HTH marR-type" evidence="1">
    <location>
        <begin position="7"/>
        <end position="142"/>
    </location>
</feature>
<dbReference type="EMBL" id="MUKV01000013">
    <property type="protein sequence ID" value="OQS39327.1"/>
    <property type="molecule type" value="Genomic_DNA"/>
</dbReference>
<dbReference type="PANTHER" id="PTHR33164:SF44">
    <property type="entry name" value="TRANSCRIPTIONAL REGULATORY PROTEIN"/>
    <property type="match status" value="1"/>
</dbReference>
<dbReference type="InterPro" id="IPR036390">
    <property type="entry name" value="WH_DNA-bd_sf"/>
</dbReference>
<evidence type="ECO:0000259" key="1">
    <source>
        <dbReference type="PROSITE" id="PS50995"/>
    </source>
</evidence>
<comment type="caution">
    <text evidence="2">The sequence shown here is derived from an EMBL/GenBank/DDBJ whole genome shotgun (WGS) entry which is preliminary data.</text>
</comment>
<dbReference type="InterPro" id="IPR000835">
    <property type="entry name" value="HTH_MarR-typ"/>
</dbReference>
<proteinExistence type="predicted"/>
<dbReference type="Gene3D" id="1.10.10.10">
    <property type="entry name" value="Winged helix-like DNA-binding domain superfamily/Winged helix DNA-binding domain"/>
    <property type="match status" value="1"/>
</dbReference>
<dbReference type="PROSITE" id="PS50995">
    <property type="entry name" value="HTH_MARR_2"/>
    <property type="match status" value="1"/>
</dbReference>
<evidence type="ECO:0000313" key="3">
    <source>
        <dbReference type="Proteomes" id="UP000192721"/>
    </source>
</evidence>
<dbReference type="Pfam" id="PF12802">
    <property type="entry name" value="MarR_2"/>
    <property type="match status" value="1"/>
</dbReference>
<organism evidence="2 3">
    <name type="scientific">Chromobacterium haemolyticum</name>
    <dbReference type="NCBI Taxonomy" id="394935"/>
    <lineage>
        <taxon>Bacteria</taxon>
        <taxon>Pseudomonadati</taxon>
        <taxon>Pseudomonadota</taxon>
        <taxon>Betaproteobacteria</taxon>
        <taxon>Neisseriales</taxon>
        <taxon>Chromobacteriaceae</taxon>
        <taxon>Chromobacterium</taxon>
    </lineage>
</organism>
<sequence length="155" mass="17213">MADLSPSDDMRAAMEAFFHAYKAFTDKPDEMLAKRGLARVHHRILFFVARYPGLSVKDLLAALGVTKQAINMPLRQLLEMALVQSVAAQHDKRVKQLTLTPEGRKLEEALHREQLKLLQAAFGQTGKPATAGWMQINRTLAAQSRPDAAPPRGKT</sequence>
<dbReference type="GO" id="GO:0006950">
    <property type="term" value="P:response to stress"/>
    <property type="evidence" value="ECO:0007669"/>
    <property type="project" value="TreeGrafter"/>
</dbReference>
<evidence type="ECO:0000313" key="2">
    <source>
        <dbReference type="EMBL" id="OQS39327.1"/>
    </source>
</evidence>
<dbReference type="SMART" id="SM00347">
    <property type="entry name" value="HTH_MARR"/>
    <property type="match status" value="1"/>
</dbReference>
<dbReference type="RefSeq" id="WP_081555614.1">
    <property type="nucleotide sequence ID" value="NZ_MUKV01000013.1"/>
</dbReference>
<dbReference type="InterPro" id="IPR036388">
    <property type="entry name" value="WH-like_DNA-bd_sf"/>
</dbReference>
<accession>A0A1W0CX33</accession>
<dbReference type="Proteomes" id="UP000192721">
    <property type="component" value="Unassembled WGS sequence"/>
</dbReference>
<gene>
    <name evidence="2" type="ORF">B0T45_11870</name>
</gene>
<protein>
    <submittedName>
        <fullName evidence="2">MarR family transcriptional regulator</fullName>
    </submittedName>
</protein>
<reference evidence="2 3" key="1">
    <citation type="submission" date="2017-02" db="EMBL/GenBank/DDBJ databases">
        <title>Chromobacterium haemolyticum H5244.</title>
        <authorList>
            <person name="Gulvik C.A."/>
        </authorList>
    </citation>
    <scope>NUCLEOTIDE SEQUENCE [LARGE SCALE GENOMIC DNA]</scope>
    <source>
        <strain evidence="2 3">H5244</strain>
    </source>
</reference>
<dbReference type="AlphaFoldDB" id="A0A1W0CX33"/>
<name>A0A1W0CX33_9NEIS</name>
<dbReference type="SUPFAM" id="SSF46785">
    <property type="entry name" value="Winged helix' DNA-binding domain"/>
    <property type="match status" value="1"/>
</dbReference>
<dbReference type="InterPro" id="IPR039422">
    <property type="entry name" value="MarR/SlyA-like"/>
</dbReference>
<dbReference type="GO" id="GO:0003700">
    <property type="term" value="F:DNA-binding transcription factor activity"/>
    <property type="evidence" value="ECO:0007669"/>
    <property type="project" value="InterPro"/>
</dbReference>
<dbReference type="PANTHER" id="PTHR33164">
    <property type="entry name" value="TRANSCRIPTIONAL REGULATOR, MARR FAMILY"/>
    <property type="match status" value="1"/>
</dbReference>